<comment type="caution">
    <text evidence="3">The sequence shown here is derived from an EMBL/GenBank/DDBJ whole genome shotgun (WGS) entry which is preliminary data.</text>
</comment>
<organism evidence="3 4">
    <name type="scientific">Cercospora beticola</name>
    <name type="common">Sugarbeet leaf spot fungus</name>
    <dbReference type="NCBI Taxonomy" id="122368"/>
    <lineage>
        <taxon>Eukaryota</taxon>
        <taxon>Fungi</taxon>
        <taxon>Dikarya</taxon>
        <taxon>Ascomycota</taxon>
        <taxon>Pezizomycotina</taxon>
        <taxon>Dothideomycetes</taxon>
        <taxon>Dothideomycetidae</taxon>
        <taxon>Mycosphaerellales</taxon>
        <taxon>Mycosphaerellaceae</taxon>
        <taxon>Cercospora</taxon>
    </lineage>
</organism>
<feature type="region of interest" description="Disordered" evidence="2">
    <location>
        <begin position="53"/>
        <end position="78"/>
    </location>
</feature>
<feature type="compositionally biased region" description="Polar residues" evidence="2">
    <location>
        <begin position="53"/>
        <end position="66"/>
    </location>
</feature>
<dbReference type="AlphaFoldDB" id="A0A2G5HHN4"/>
<sequence>MARKKSNATPAYTRRVAVMTGSKKRAADIDAAMRVYSVPELLEQILLFAASGQTPASDDSRSQTLKLSPMPGSAKESRGGTCMFSLQRVKKDFHATINGSVKLKRLMYLAPYPNKDLHASSTARKALLPFHTPFFALLDKLHENSWNGLLGWDWQYNRFNLVGADDLTTHLNVDIRNVVGQDKSLYEEATSKLAPGWWYPEANWRQIQVCNAKKLVSLTVSISYFHYVEGTTSYKANLAWDLHGDESLGYIFDRFGKLLQLIDETRFAVRIIERQWKTNMAEARARFQGHYRAAGKYMSPHAVWWAQQPVRKELTSKRVHELEAEREKLKSAVNEWELSVKREPASSEQDNSVLHHRLLVVGN</sequence>
<keyword evidence="1" id="KW-0175">Coiled coil</keyword>
<name>A0A2G5HHN4_CERBT</name>
<evidence type="ECO:0000313" key="4">
    <source>
        <dbReference type="Proteomes" id="UP000230605"/>
    </source>
</evidence>
<evidence type="ECO:0000256" key="1">
    <source>
        <dbReference type="SAM" id="Coils"/>
    </source>
</evidence>
<feature type="coiled-coil region" evidence="1">
    <location>
        <begin position="312"/>
        <end position="339"/>
    </location>
</feature>
<evidence type="ECO:0000313" key="3">
    <source>
        <dbReference type="EMBL" id="PIA92067.1"/>
    </source>
</evidence>
<dbReference type="EMBL" id="LKMD01000106">
    <property type="protein sequence ID" value="PIA92067.1"/>
    <property type="molecule type" value="Genomic_DNA"/>
</dbReference>
<gene>
    <name evidence="3" type="ORF">CB0940_09223</name>
</gene>
<dbReference type="Proteomes" id="UP000230605">
    <property type="component" value="Chromosome 7"/>
</dbReference>
<protein>
    <submittedName>
        <fullName evidence="3">Uncharacterized protein</fullName>
    </submittedName>
</protein>
<dbReference type="OrthoDB" id="3646781at2759"/>
<reference evidence="3 4" key="1">
    <citation type="submission" date="2015-10" db="EMBL/GenBank/DDBJ databases">
        <title>The cercosporin biosynthetic gene cluster was horizontally transferred to several fungal lineages and shown to be expanded in Cercospora beticola based on microsynteny with recipient genomes.</title>
        <authorList>
            <person name="De Jonge R."/>
            <person name="Ebert M.K."/>
            <person name="Suttle J.C."/>
            <person name="Jurick Ii W.M."/>
            <person name="Secor G.A."/>
            <person name="Thomma B.P."/>
            <person name="Van De Peer Y."/>
            <person name="Bolton M.D."/>
        </authorList>
    </citation>
    <scope>NUCLEOTIDE SEQUENCE [LARGE SCALE GENOMIC DNA]</scope>
    <source>
        <strain evidence="3 4">09-40</strain>
    </source>
</reference>
<accession>A0A2G5HHN4</accession>
<evidence type="ECO:0000256" key="2">
    <source>
        <dbReference type="SAM" id="MobiDB-lite"/>
    </source>
</evidence>
<proteinExistence type="predicted"/>